<dbReference type="EMBL" id="HACG01019154">
    <property type="protein sequence ID" value="CEK66019.1"/>
    <property type="molecule type" value="Transcribed_RNA"/>
</dbReference>
<evidence type="ECO:0000256" key="2">
    <source>
        <dbReference type="RuleBase" id="RU369002"/>
    </source>
</evidence>
<reference evidence="4" key="1">
    <citation type="submission" date="2014-12" db="EMBL/GenBank/DDBJ databases">
        <title>Insight into the proteome of Arion vulgaris.</title>
        <authorList>
            <person name="Aradska J."/>
            <person name="Bulat T."/>
            <person name="Smidak R."/>
            <person name="Sarate P."/>
            <person name="Gangsoo J."/>
            <person name="Sialana F."/>
            <person name="Bilban M."/>
            <person name="Lubec G."/>
        </authorList>
    </citation>
    <scope>NUCLEOTIDE SEQUENCE</scope>
    <source>
        <tissue evidence="4">Skin</tissue>
    </source>
</reference>
<dbReference type="InterPro" id="IPR045875">
    <property type="entry name" value="NTF2"/>
</dbReference>
<dbReference type="PROSITE" id="PS50177">
    <property type="entry name" value="NTF2_DOMAIN"/>
    <property type="match status" value="1"/>
</dbReference>
<feature type="domain" description="NTF2" evidence="3">
    <location>
        <begin position="8"/>
        <end position="124"/>
    </location>
</feature>
<evidence type="ECO:0000313" key="4">
    <source>
        <dbReference type="EMBL" id="CEK66019.1"/>
    </source>
</evidence>
<dbReference type="PANTHER" id="PTHR12612">
    <property type="entry name" value="NUCLEAR TRANSPORT FACTOR 2"/>
    <property type="match status" value="1"/>
</dbReference>
<dbReference type="InterPro" id="IPR018222">
    <property type="entry name" value="Nuclear_transport_factor_2_euk"/>
</dbReference>
<protein>
    <recommendedName>
        <fullName evidence="2">Nuclear transport factor 2</fullName>
        <shortName evidence="2">NTF-2</shortName>
    </recommendedName>
</protein>
<dbReference type="Gene3D" id="3.10.450.50">
    <property type="match status" value="1"/>
</dbReference>
<gene>
    <name evidence="4" type="primary">ORF57029</name>
</gene>
<dbReference type="GO" id="GO:0051028">
    <property type="term" value="P:mRNA transport"/>
    <property type="evidence" value="ECO:0007669"/>
    <property type="project" value="UniProtKB-UniRule"/>
</dbReference>
<keyword evidence="1 2" id="KW-0963">Cytoplasm</keyword>
<dbReference type="InterPro" id="IPR032710">
    <property type="entry name" value="NTF2-like_dom_sf"/>
</dbReference>
<proteinExistence type="predicted"/>
<dbReference type="GO" id="GO:0005737">
    <property type="term" value="C:cytoplasm"/>
    <property type="evidence" value="ECO:0007669"/>
    <property type="project" value="UniProtKB-SubCell"/>
</dbReference>
<name>A0A0B6ZBU0_9EUPU</name>
<keyword evidence="2" id="KW-0813">Transport</keyword>
<dbReference type="CDD" id="cd00780">
    <property type="entry name" value="NTF2"/>
    <property type="match status" value="1"/>
</dbReference>
<dbReference type="AlphaFoldDB" id="A0A0B6ZBU0"/>
<evidence type="ECO:0000259" key="3">
    <source>
        <dbReference type="PROSITE" id="PS50177"/>
    </source>
</evidence>
<dbReference type="FunFam" id="3.10.450.50:FF:000005">
    <property type="entry name" value="Nuclear transport factor 2"/>
    <property type="match status" value="1"/>
</dbReference>
<dbReference type="Pfam" id="PF02136">
    <property type="entry name" value="NTF2"/>
    <property type="match status" value="1"/>
</dbReference>
<keyword evidence="2" id="KW-0539">Nucleus</keyword>
<comment type="subcellular location">
    <subcellularLocation>
        <location evidence="2">Cytoplasm</location>
    </subcellularLocation>
    <subcellularLocation>
        <location evidence="2">Nucleus</location>
    </subcellularLocation>
</comment>
<dbReference type="GO" id="GO:0005635">
    <property type="term" value="C:nuclear envelope"/>
    <property type="evidence" value="ECO:0007669"/>
    <property type="project" value="UniProtKB-ARBA"/>
</dbReference>
<sequence>MNPNFDNIGKQFVEQYYLVFDNKDIRSQVAVMYHPTDALLTFEGQQFQGLESIAEKMKTIPIDNMFRQITTIDCQPTVDGGVLVNVIGQLKNNSENDKVLGFSQTFVLKPANNSFFIFHDIFRLVIHNV</sequence>
<dbReference type="SUPFAM" id="SSF54427">
    <property type="entry name" value="NTF2-like"/>
    <property type="match status" value="1"/>
</dbReference>
<accession>A0A0B6ZBU0</accession>
<keyword evidence="2" id="KW-0653">Protein transport</keyword>
<evidence type="ECO:0000256" key="1">
    <source>
        <dbReference type="ARBA" id="ARBA00022490"/>
    </source>
</evidence>
<comment type="function">
    <text evidence="2">Has a role in nuclear-cytoplasmic transport of proteins and mRNAs.</text>
</comment>
<dbReference type="GO" id="GO:0006606">
    <property type="term" value="P:protein import into nucleus"/>
    <property type="evidence" value="ECO:0007669"/>
    <property type="project" value="UniProtKB-ARBA"/>
</dbReference>
<dbReference type="InterPro" id="IPR002075">
    <property type="entry name" value="NTF2_dom"/>
</dbReference>
<organism evidence="4">
    <name type="scientific">Arion vulgaris</name>
    <dbReference type="NCBI Taxonomy" id="1028688"/>
    <lineage>
        <taxon>Eukaryota</taxon>
        <taxon>Metazoa</taxon>
        <taxon>Spiralia</taxon>
        <taxon>Lophotrochozoa</taxon>
        <taxon>Mollusca</taxon>
        <taxon>Gastropoda</taxon>
        <taxon>Heterobranchia</taxon>
        <taxon>Euthyneura</taxon>
        <taxon>Panpulmonata</taxon>
        <taxon>Eupulmonata</taxon>
        <taxon>Stylommatophora</taxon>
        <taxon>Helicina</taxon>
        <taxon>Arionoidea</taxon>
        <taxon>Arionidae</taxon>
        <taxon>Arion</taxon>
    </lineage>
</organism>